<dbReference type="AlphaFoldDB" id="A0A420WJB8"/>
<feature type="binding site" evidence="8">
    <location>
        <position position="62"/>
    </location>
    <ligand>
        <name>substrate</name>
    </ligand>
</feature>
<dbReference type="GO" id="GO:0005524">
    <property type="term" value="F:ATP binding"/>
    <property type="evidence" value="ECO:0007669"/>
    <property type="project" value="UniProtKB-KW"/>
</dbReference>
<evidence type="ECO:0000256" key="3">
    <source>
        <dbReference type="ARBA" id="ARBA00022650"/>
    </source>
</evidence>
<dbReference type="SUPFAM" id="SSF53633">
    <property type="entry name" value="Carbamate kinase-like"/>
    <property type="match status" value="1"/>
</dbReference>
<dbReference type="InterPro" id="IPR005715">
    <property type="entry name" value="Glu_5kinase/COase_Synthase"/>
</dbReference>
<dbReference type="InterPro" id="IPR019797">
    <property type="entry name" value="Glutamate_5-kinase_CS"/>
</dbReference>
<evidence type="ECO:0000256" key="6">
    <source>
        <dbReference type="ARBA" id="ARBA00022777"/>
    </source>
</evidence>
<dbReference type="PRINTS" id="PR00474">
    <property type="entry name" value="GLU5KINASE"/>
</dbReference>
<keyword evidence="2 8" id="KW-0028">Amino-acid biosynthesis</keyword>
<dbReference type="HAMAP" id="MF_00456">
    <property type="entry name" value="ProB"/>
    <property type="match status" value="1"/>
</dbReference>
<dbReference type="SUPFAM" id="SSF88697">
    <property type="entry name" value="PUA domain-like"/>
    <property type="match status" value="1"/>
</dbReference>
<gene>
    <name evidence="8" type="primary">proB</name>
    <name evidence="10" type="ORF">DES40_0334</name>
</gene>
<dbReference type="Gene3D" id="3.40.1160.10">
    <property type="entry name" value="Acetylglutamate kinase-like"/>
    <property type="match status" value="2"/>
</dbReference>
<keyword evidence="3 8" id="KW-0641">Proline biosynthesis</keyword>
<dbReference type="GO" id="GO:0055129">
    <property type="term" value="P:L-proline biosynthetic process"/>
    <property type="evidence" value="ECO:0007669"/>
    <property type="project" value="UniProtKB-UniRule"/>
</dbReference>
<dbReference type="InterPro" id="IPR036393">
    <property type="entry name" value="AceGlu_kinase-like_sf"/>
</dbReference>
<comment type="catalytic activity">
    <reaction evidence="8">
        <text>L-glutamate + ATP = L-glutamyl 5-phosphate + ADP</text>
        <dbReference type="Rhea" id="RHEA:14877"/>
        <dbReference type="ChEBI" id="CHEBI:29985"/>
        <dbReference type="ChEBI" id="CHEBI:30616"/>
        <dbReference type="ChEBI" id="CHEBI:58274"/>
        <dbReference type="ChEBI" id="CHEBI:456216"/>
        <dbReference type="EC" id="2.7.2.11"/>
    </reaction>
</comment>
<dbReference type="InterPro" id="IPR036974">
    <property type="entry name" value="PUA_sf"/>
</dbReference>
<evidence type="ECO:0000256" key="2">
    <source>
        <dbReference type="ARBA" id="ARBA00022605"/>
    </source>
</evidence>
<comment type="function">
    <text evidence="8">Catalyzes the transfer of a phosphate group to glutamate to form L-glutamate 5-phosphate.</text>
</comment>
<keyword evidence="11" id="KW-1185">Reference proteome</keyword>
<dbReference type="Gene3D" id="2.30.130.10">
    <property type="entry name" value="PUA domain"/>
    <property type="match status" value="1"/>
</dbReference>
<dbReference type="InterPro" id="IPR015947">
    <property type="entry name" value="PUA-like_sf"/>
</dbReference>
<dbReference type="CDD" id="cd21157">
    <property type="entry name" value="PUA_G5K"/>
    <property type="match status" value="1"/>
</dbReference>
<dbReference type="GO" id="GO:0003723">
    <property type="term" value="F:RNA binding"/>
    <property type="evidence" value="ECO:0007669"/>
    <property type="project" value="InterPro"/>
</dbReference>
<sequence>MSMGPKSSLSGLGKYQRLVIKIGSALLVESDSLTLRQSWLNSICDDIAERHKLGLETLIVSSGAIALGRARLNLIGRILDLSEKQACAAAGQALLTQAYDKALSAKGLISAQALLTLNDTEDRRKWLNARSTLETLLALEAIPIINENDTVATDEIRYGDNDRLAARTAQMVGADALLLLSDIDGLYTADPRFYSDAKHLPVIENLTPQIIAMGGPANTDAAVGTGGMETKLAAAQIAVQAGCEMIILNGTDNHPLSRFDNGERHSLFIATQSPRKARAQWISGSLKPKGQIEIDSGAHSALKKGRSLLAAGIVSIEGQFDKGDAICIIDQNKQEIARGLVNYGSKDANRIMGLHSDNIEMLLGYTNGDAIVHRDNLVMRD</sequence>
<protein>
    <recommendedName>
        <fullName evidence="8">Glutamate 5-kinase</fullName>
        <ecNumber evidence="8">2.7.2.11</ecNumber>
    </recommendedName>
    <alternativeName>
        <fullName evidence="8">Gamma-glutamyl kinase</fullName>
        <shortName evidence="8">GK</shortName>
    </alternativeName>
</protein>
<dbReference type="InterPro" id="IPR011529">
    <property type="entry name" value="Glu_5kinase"/>
</dbReference>
<comment type="pathway">
    <text evidence="8">Amino-acid biosynthesis; L-proline biosynthesis; L-glutamate 5-semialdehyde from L-glutamate: step 1/2.</text>
</comment>
<dbReference type="PROSITE" id="PS50890">
    <property type="entry name" value="PUA"/>
    <property type="match status" value="1"/>
</dbReference>
<feature type="binding site" evidence="8">
    <location>
        <position position="149"/>
    </location>
    <ligand>
        <name>substrate</name>
    </ligand>
</feature>
<evidence type="ECO:0000256" key="5">
    <source>
        <dbReference type="ARBA" id="ARBA00022741"/>
    </source>
</evidence>
<dbReference type="Pfam" id="PF00696">
    <property type="entry name" value="AA_kinase"/>
    <property type="match status" value="1"/>
</dbReference>
<dbReference type="SMART" id="SM00359">
    <property type="entry name" value="PUA"/>
    <property type="match status" value="1"/>
</dbReference>
<dbReference type="InterPro" id="IPR001048">
    <property type="entry name" value="Asp/Glu/Uridylate_kinase"/>
</dbReference>
<evidence type="ECO:0000313" key="11">
    <source>
        <dbReference type="Proteomes" id="UP000282211"/>
    </source>
</evidence>
<dbReference type="InterPro" id="IPR002478">
    <property type="entry name" value="PUA"/>
</dbReference>
<feature type="binding site" evidence="8">
    <location>
        <begin position="181"/>
        <end position="182"/>
    </location>
    <ligand>
        <name>ATP</name>
        <dbReference type="ChEBI" id="CHEBI:30616"/>
    </ligand>
</feature>
<keyword evidence="4 8" id="KW-0808">Transferase</keyword>
<evidence type="ECO:0000313" key="10">
    <source>
        <dbReference type="EMBL" id="RKQ71026.1"/>
    </source>
</evidence>
<evidence type="ECO:0000259" key="9">
    <source>
        <dbReference type="SMART" id="SM00359"/>
    </source>
</evidence>
<dbReference type="PANTHER" id="PTHR43654">
    <property type="entry name" value="GLUTAMATE 5-KINASE"/>
    <property type="match status" value="1"/>
</dbReference>
<feature type="domain" description="PUA" evidence="9">
    <location>
        <begin position="290"/>
        <end position="372"/>
    </location>
</feature>
<keyword evidence="7 8" id="KW-0067">ATP-binding</keyword>
<dbReference type="InParanoid" id="A0A420WJB8"/>
<organism evidence="10 11">
    <name type="scientific">Litorimonas taeanensis</name>
    <dbReference type="NCBI Taxonomy" id="568099"/>
    <lineage>
        <taxon>Bacteria</taxon>
        <taxon>Pseudomonadati</taxon>
        <taxon>Pseudomonadota</taxon>
        <taxon>Alphaproteobacteria</taxon>
        <taxon>Maricaulales</taxon>
        <taxon>Robiginitomaculaceae</taxon>
    </lineage>
</organism>
<dbReference type="UniPathway" id="UPA00098">
    <property type="reaction ID" value="UER00359"/>
</dbReference>
<dbReference type="InterPro" id="IPR041739">
    <property type="entry name" value="G5K_ProB"/>
</dbReference>
<dbReference type="InterPro" id="IPR001057">
    <property type="entry name" value="Glu/AcGlu_kinase"/>
</dbReference>
<dbReference type="PANTHER" id="PTHR43654:SF1">
    <property type="entry name" value="ISOPENTENYL PHOSPHATE KINASE"/>
    <property type="match status" value="1"/>
</dbReference>
<feature type="binding site" evidence="8">
    <location>
        <begin position="225"/>
        <end position="231"/>
    </location>
    <ligand>
        <name>ATP</name>
        <dbReference type="ChEBI" id="CHEBI:30616"/>
    </ligand>
</feature>
<accession>A0A420WJB8</accession>
<evidence type="ECO:0000256" key="8">
    <source>
        <dbReference type="HAMAP-Rule" id="MF_00456"/>
    </source>
</evidence>
<reference evidence="10 11" key="1">
    <citation type="submission" date="2018-10" db="EMBL/GenBank/DDBJ databases">
        <title>Genomic Encyclopedia of Type Strains, Phase IV (KMG-IV): sequencing the most valuable type-strain genomes for metagenomic binning, comparative biology and taxonomic classification.</title>
        <authorList>
            <person name="Goeker M."/>
        </authorList>
    </citation>
    <scope>NUCLEOTIDE SEQUENCE [LARGE SCALE GENOMIC DNA]</scope>
    <source>
        <strain evidence="10 11">DSM 22008</strain>
    </source>
</reference>
<feature type="binding site" evidence="8">
    <location>
        <position position="161"/>
    </location>
    <ligand>
        <name>substrate</name>
    </ligand>
</feature>
<dbReference type="FunCoup" id="A0A420WJB8">
    <property type="interactions" value="382"/>
</dbReference>
<dbReference type="Pfam" id="PF01472">
    <property type="entry name" value="PUA"/>
    <property type="match status" value="1"/>
</dbReference>
<dbReference type="PIRSF" id="PIRSF000729">
    <property type="entry name" value="GK"/>
    <property type="match status" value="1"/>
</dbReference>
<keyword evidence="6 8" id="KW-0418">Kinase</keyword>
<evidence type="ECO:0000256" key="1">
    <source>
        <dbReference type="ARBA" id="ARBA00022490"/>
    </source>
</evidence>
<proteinExistence type="inferred from homology"/>
<dbReference type="EC" id="2.7.2.11" evidence="8"/>
<keyword evidence="5 8" id="KW-0547">Nucleotide-binding</keyword>
<dbReference type="GO" id="GO:0004349">
    <property type="term" value="F:glutamate 5-kinase activity"/>
    <property type="evidence" value="ECO:0007669"/>
    <property type="project" value="UniProtKB-UniRule"/>
</dbReference>
<keyword evidence="1 8" id="KW-0963">Cytoplasm</keyword>
<comment type="subcellular location">
    <subcellularLocation>
        <location evidence="8">Cytoplasm</location>
    </subcellularLocation>
</comment>
<dbReference type="Proteomes" id="UP000282211">
    <property type="component" value="Unassembled WGS sequence"/>
</dbReference>
<evidence type="ECO:0000256" key="4">
    <source>
        <dbReference type="ARBA" id="ARBA00022679"/>
    </source>
</evidence>
<dbReference type="CDD" id="cd04242">
    <property type="entry name" value="AAK_G5K_ProB"/>
    <property type="match status" value="1"/>
</dbReference>
<dbReference type="FunFam" id="3.40.1160.10:FF:000018">
    <property type="entry name" value="Glutamate 5-kinase"/>
    <property type="match status" value="1"/>
</dbReference>
<comment type="similarity">
    <text evidence="8">Belongs to the glutamate 5-kinase family.</text>
</comment>
<dbReference type="NCBIfam" id="TIGR01027">
    <property type="entry name" value="proB"/>
    <property type="match status" value="1"/>
</dbReference>
<evidence type="ECO:0000256" key="7">
    <source>
        <dbReference type="ARBA" id="ARBA00022840"/>
    </source>
</evidence>
<comment type="caution">
    <text evidence="10">The sequence shown here is derived from an EMBL/GenBank/DDBJ whole genome shotgun (WGS) entry which is preliminary data.</text>
</comment>
<dbReference type="GO" id="GO:0005829">
    <property type="term" value="C:cytosol"/>
    <property type="evidence" value="ECO:0007669"/>
    <property type="project" value="TreeGrafter"/>
</dbReference>
<name>A0A420WJB8_9PROT</name>
<dbReference type="FunFam" id="2.30.130.10:FF:000007">
    <property type="entry name" value="Glutamate 5-kinase"/>
    <property type="match status" value="1"/>
</dbReference>
<dbReference type="EMBL" id="RBII01000001">
    <property type="protein sequence ID" value="RKQ71026.1"/>
    <property type="molecule type" value="Genomic_DNA"/>
</dbReference>
<feature type="binding site" evidence="8">
    <location>
        <position position="21"/>
    </location>
    <ligand>
        <name>ATP</name>
        <dbReference type="ChEBI" id="CHEBI:30616"/>
    </ligand>
</feature>
<dbReference type="PROSITE" id="PS00902">
    <property type="entry name" value="GLUTAMATE_5_KINASE"/>
    <property type="match status" value="1"/>
</dbReference>